<dbReference type="KEGG" id="sluc:116054308"/>
<dbReference type="GO" id="GO:0036297">
    <property type="term" value="P:interstrand cross-link repair"/>
    <property type="evidence" value="ECO:0007669"/>
    <property type="project" value="InterPro"/>
</dbReference>
<name>A0A8D0CPP1_SANLU</name>
<accession>A0A8D0CPP1</accession>
<dbReference type="PANTHER" id="PTHR16798">
    <property type="entry name" value="FANCONI ANEMIA GROUP C PROTEIN FANCC"/>
    <property type="match status" value="1"/>
</dbReference>
<feature type="region of interest" description="Disordered" evidence="1">
    <location>
        <begin position="631"/>
        <end position="650"/>
    </location>
</feature>
<dbReference type="Ensembl" id="ENSSLUT00000006284.1">
    <property type="protein sequence ID" value="ENSSLUP00000006128.1"/>
    <property type="gene ID" value="ENSSLUG00000002693.1"/>
</dbReference>
<organism evidence="2 3">
    <name type="scientific">Sander lucioperca</name>
    <name type="common">Pike-perch</name>
    <name type="synonym">Perca lucioperca</name>
    <dbReference type="NCBI Taxonomy" id="283035"/>
    <lineage>
        <taxon>Eukaryota</taxon>
        <taxon>Metazoa</taxon>
        <taxon>Chordata</taxon>
        <taxon>Craniata</taxon>
        <taxon>Vertebrata</taxon>
        <taxon>Euteleostomi</taxon>
        <taxon>Actinopterygii</taxon>
        <taxon>Neopterygii</taxon>
        <taxon>Teleostei</taxon>
        <taxon>Neoteleostei</taxon>
        <taxon>Acanthomorphata</taxon>
        <taxon>Eupercaria</taxon>
        <taxon>Perciformes</taxon>
        <taxon>Percoidei</taxon>
        <taxon>Percidae</taxon>
        <taxon>Luciopercinae</taxon>
        <taxon>Sander</taxon>
    </lineage>
</organism>
<dbReference type="GO" id="GO:0043240">
    <property type="term" value="C:Fanconi anaemia nuclear complex"/>
    <property type="evidence" value="ECO:0007669"/>
    <property type="project" value="InterPro"/>
</dbReference>
<dbReference type="InterPro" id="IPR000686">
    <property type="entry name" value="FANCC"/>
</dbReference>
<dbReference type="Proteomes" id="UP000694568">
    <property type="component" value="Unplaced"/>
</dbReference>
<feature type="compositionally biased region" description="Polar residues" evidence="1">
    <location>
        <begin position="659"/>
        <end position="669"/>
    </location>
</feature>
<dbReference type="GO" id="GO:0006289">
    <property type="term" value="P:nucleotide-excision repair"/>
    <property type="evidence" value="ECO:0007669"/>
    <property type="project" value="TreeGrafter"/>
</dbReference>
<proteinExistence type="predicted"/>
<keyword evidence="3" id="KW-1185">Reference proteome</keyword>
<sequence length="680" mass="76349">MTERLVYIRVKENTGILWCGVVVAPQRFTKDLAWILSTFTCTSSKMSQLHPLIQLQQMAEPLLNVQEMQFWLDKAVAWGQADSSDTQKDTCLHLSRLRDFLQQLLSHINNMSSTTETMKRLPLLGQFLGRLCWNPYVTADGTGRRLLFQCLWGLYSEHPGNAVERKANQWIRKVLCQLATEEDDAAAQALMNQMGVPPKEYHLKVLRKMVELLQKNIGKSCRSLGDINQRCSCDNILATSEACVPLVTYPEAAPLIGALLQQPMTCVRAALSEDFLDALSSAYSSQCLSLEEQAVVSLWYHNLSSLEKAVLSLLECVLTKTGSIPQMLKEQLAQSLLPKACAQHCTIFLVVNDIFRSILKQAEGNESVKYIIQTFTNCFLQEVALLQHQTSVSLKAFFPQSPQSLLVPLLTRLSEMPQEVWRHHLNWLSGSLQRLTEEEEDGDGDSSSSTRGHHKLFEAWFLLVQCGHWVQVAVQLLVTSGPEDRGPLLWLLTFYHHPTNRGHHRALQLVRAKEAWHHLHSLFLVSARPLPVALLQSLVTLLSPQPQQPSLSPLLILKLLVNFAVFFQQSLSGSTEILQTVVERSGLVDEAACVLCSLELRLNEGSCLSSDVNRVHLRIKALQDTLTHMHAAPSPTENQAHTHSHLKHTHIHTHNNAQNHTAVSSSSAQGFFRAPMQNDK</sequence>
<reference evidence="2" key="2">
    <citation type="submission" date="2025-09" db="UniProtKB">
        <authorList>
            <consortium name="Ensembl"/>
        </authorList>
    </citation>
    <scope>IDENTIFICATION</scope>
</reference>
<dbReference type="GeneID" id="116054308"/>
<dbReference type="PANTHER" id="PTHR16798:SF0">
    <property type="entry name" value="FANCONI ANEMIA GROUP C PROTEIN"/>
    <property type="match status" value="1"/>
</dbReference>
<evidence type="ECO:0000313" key="2">
    <source>
        <dbReference type="Ensembl" id="ENSSLUP00000006128.1"/>
    </source>
</evidence>
<dbReference type="GO" id="GO:0034599">
    <property type="term" value="P:cellular response to oxidative stress"/>
    <property type="evidence" value="ECO:0007669"/>
    <property type="project" value="TreeGrafter"/>
</dbReference>
<dbReference type="OrthoDB" id="10046159at2759"/>
<dbReference type="CTD" id="2176"/>
<feature type="region of interest" description="Disordered" evidence="1">
    <location>
        <begin position="659"/>
        <end position="680"/>
    </location>
</feature>
<dbReference type="GeneTree" id="ENSGT00390000016390"/>
<protein>
    <submittedName>
        <fullName evidence="2">FA complementation group C</fullName>
    </submittedName>
</protein>
<reference evidence="2" key="1">
    <citation type="submission" date="2025-08" db="UniProtKB">
        <authorList>
            <consortium name="Ensembl"/>
        </authorList>
    </citation>
    <scope>IDENTIFICATION</scope>
</reference>
<dbReference type="PRINTS" id="PR00494">
    <property type="entry name" value="FANCONICGENE"/>
</dbReference>
<gene>
    <name evidence="2" type="primary">fancc</name>
</gene>
<dbReference type="Pfam" id="PF02106">
    <property type="entry name" value="Fanconi_C"/>
    <property type="match status" value="1"/>
</dbReference>
<evidence type="ECO:0000256" key="1">
    <source>
        <dbReference type="SAM" id="MobiDB-lite"/>
    </source>
</evidence>
<evidence type="ECO:0000313" key="3">
    <source>
        <dbReference type="Proteomes" id="UP000694568"/>
    </source>
</evidence>
<dbReference type="AlphaFoldDB" id="A0A8D0CPP1"/>
<dbReference type="RefSeq" id="XP_031161651.1">
    <property type="nucleotide sequence ID" value="XM_031305791.2"/>
</dbReference>